<evidence type="ECO:0000313" key="1">
    <source>
        <dbReference type="EMBL" id="TGZ80480.1"/>
    </source>
</evidence>
<sequence length="331" mass="36733">MAEVSVEKFRLAFVSPPAPPHALLDPANINQAIHLHRTCPPGLTIRSYIEHLRLSLIDSPPVLSTEKFYTSLSRTLLSTNTTLRTQLSTVSSKPPLKKRLHADLPLQDYKLWGSASRILSLVPLIEGLKVVYRASDEDVLLIGGIVKICGLVRGLLLSHDLKNLDKSKPAREKRKRVADTIEAAAVGMIDRARCLSASKRERAINEIVGVLLLEEASEAAIGVARRAKDQVFVNKLAVDIGKALGNVMMVLGREQGTDTMENWCNLRWEASERSWVLLRILEEIWSVVGSHTKAMMRKKVLDIAAKENVELVTESLTWKEFVSLAGIDTHS</sequence>
<dbReference type="AlphaFoldDB" id="A0A4S2MV74"/>
<dbReference type="Proteomes" id="UP000298138">
    <property type="component" value="Unassembled WGS sequence"/>
</dbReference>
<organism evidence="1 2">
    <name type="scientific">Ascodesmis nigricans</name>
    <dbReference type="NCBI Taxonomy" id="341454"/>
    <lineage>
        <taxon>Eukaryota</taxon>
        <taxon>Fungi</taxon>
        <taxon>Dikarya</taxon>
        <taxon>Ascomycota</taxon>
        <taxon>Pezizomycotina</taxon>
        <taxon>Pezizomycetes</taxon>
        <taxon>Pezizales</taxon>
        <taxon>Ascodesmidaceae</taxon>
        <taxon>Ascodesmis</taxon>
    </lineage>
</organism>
<reference evidence="1 2" key="1">
    <citation type="submission" date="2019-04" db="EMBL/GenBank/DDBJ databases">
        <title>Comparative genomics and transcriptomics to analyze fruiting body development in filamentous ascomycetes.</title>
        <authorList>
            <consortium name="DOE Joint Genome Institute"/>
            <person name="Lutkenhaus R."/>
            <person name="Traeger S."/>
            <person name="Breuer J."/>
            <person name="Kuo A."/>
            <person name="Lipzen A."/>
            <person name="Pangilinan J."/>
            <person name="Dilworth D."/>
            <person name="Sandor L."/>
            <person name="Poggeler S."/>
            <person name="Barry K."/>
            <person name="Grigoriev I.V."/>
            <person name="Nowrousian M."/>
        </authorList>
    </citation>
    <scope>NUCLEOTIDE SEQUENCE [LARGE SCALE GENOMIC DNA]</scope>
    <source>
        <strain evidence="1 2">CBS 389.68</strain>
    </source>
</reference>
<accession>A0A4S2MV74</accession>
<protein>
    <submittedName>
        <fullName evidence="1">Uncharacterized protein</fullName>
    </submittedName>
</protein>
<keyword evidence="2" id="KW-1185">Reference proteome</keyword>
<proteinExistence type="predicted"/>
<evidence type="ECO:0000313" key="2">
    <source>
        <dbReference type="Proteomes" id="UP000298138"/>
    </source>
</evidence>
<dbReference type="EMBL" id="ML220124">
    <property type="protein sequence ID" value="TGZ80480.1"/>
    <property type="molecule type" value="Genomic_DNA"/>
</dbReference>
<gene>
    <name evidence="1" type="ORF">EX30DRAFT_396206</name>
</gene>
<dbReference type="InParanoid" id="A0A4S2MV74"/>
<name>A0A4S2MV74_9PEZI</name>